<comment type="caution">
    <text evidence="4">The sequence shown here is derived from an EMBL/GenBank/DDBJ whole genome shotgun (WGS) entry which is preliminary data.</text>
</comment>
<dbReference type="RefSeq" id="WP_379664063.1">
    <property type="nucleotide sequence ID" value="NZ_JBHUDG010000049.1"/>
</dbReference>
<evidence type="ECO:0000313" key="5">
    <source>
        <dbReference type="Proteomes" id="UP001597118"/>
    </source>
</evidence>
<dbReference type="CDD" id="cd12797">
    <property type="entry name" value="M23_peptidase"/>
    <property type="match status" value="1"/>
</dbReference>
<dbReference type="Proteomes" id="UP001597118">
    <property type="component" value="Unassembled WGS sequence"/>
</dbReference>
<dbReference type="Gene3D" id="2.70.70.10">
    <property type="entry name" value="Glucose Permease (Domain IIA)"/>
    <property type="match status" value="1"/>
</dbReference>
<evidence type="ECO:0000259" key="3">
    <source>
        <dbReference type="Pfam" id="PF01551"/>
    </source>
</evidence>
<dbReference type="PANTHER" id="PTHR21666">
    <property type="entry name" value="PEPTIDASE-RELATED"/>
    <property type="match status" value="1"/>
</dbReference>
<name>A0ABW4IG23_9SPHI</name>
<keyword evidence="2" id="KW-0472">Membrane</keyword>
<keyword evidence="5" id="KW-1185">Reference proteome</keyword>
<evidence type="ECO:0000256" key="1">
    <source>
        <dbReference type="ARBA" id="ARBA00022729"/>
    </source>
</evidence>
<dbReference type="GO" id="GO:0016787">
    <property type="term" value="F:hydrolase activity"/>
    <property type="evidence" value="ECO:0007669"/>
    <property type="project" value="UniProtKB-KW"/>
</dbReference>
<dbReference type="SUPFAM" id="SSF51261">
    <property type="entry name" value="Duplicated hybrid motif"/>
    <property type="match status" value="1"/>
</dbReference>
<feature type="transmembrane region" description="Helical" evidence="2">
    <location>
        <begin position="35"/>
        <end position="57"/>
    </location>
</feature>
<keyword evidence="2" id="KW-1133">Transmembrane helix</keyword>
<sequence>MSKRKKLVTRLKEKYKLVVLNDTTFEEKISFKASLWYLIIGTAAFSMAMIFFTVLVIKVTPLKEYLIGVSDVNSKRDIIDAHLKVDSLEQLATANALYLDNLKKVISGNLDSDIQKKSGDTLERTLLNTKISKEEQELRKLIESESQFDLSEANLDKEKKGSASFAFFSPIKGRVTESFDQNIRHFGVDIAARKNENIKAVLDGTVVFSSFTPETGNVIAIQHRDNLLSFYKHCSALLKKTGTFVRAGEVIAVVGNTGEYTTGPHLHFELWINGNAVNPENYITF</sequence>
<protein>
    <submittedName>
        <fullName evidence="4">M23 family metallopeptidase</fullName>
        <ecNumber evidence="4">3.4.24.-</ecNumber>
    </submittedName>
</protein>
<dbReference type="InterPro" id="IPR016047">
    <property type="entry name" value="M23ase_b-sheet_dom"/>
</dbReference>
<keyword evidence="2" id="KW-0812">Transmembrane</keyword>
<accession>A0ABW4IG23</accession>
<keyword evidence="1" id="KW-0732">Signal</keyword>
<dbReference type="InterPro" id="IPR050570">
    <property type="entry name" value="Cell_wall_metabolism_enzyme"/>
</dbReference>
<organism evidence="4 5">
    <name type="scientific">Pseudopedobacter beijingensis</name>
    <dbReference type="NCBI Taxonomy" id="1207056"/>
    <lineage>
        <taxon>Bacteria</taxon>
        <taxon>Pseudomonadati</taxon>
        <taxon>Bacteroidota</taxon>
        <taxon>Sphingobacteriia</taxon>
        <taxon>Sphingobacteriales</taxon>
        <taxon>Sphingobacteriaceae</taxon>
        <taxon>Pseudopedobacter</taxon>
    </lineage>
</organism>
<dbReference type="Pfam" id="PF01551">
    <property type="entry name" value="Peptidase_M23"/>
    <property type="match status" value="1"/>
</dbReference>
<proteinExistence type="predicted"/>
<dbReference type="EMBL" id="JBHUDG010000049">
    <property type="protein sequence ID" value="MFD1631696.1"/>
    <property type="molecule type" value="Genomic_DNA"/>
</dbReference>
<evidence type="ECO:0000313" key="4">
    <source>
        <dbReference type="EMBL" id="MFD1631696.1"/>
    </source>
</evidence>
<dbReference type="PANTHER" id="PTHR21666:SF289">
    <property type="entry name" value="L-ALA--D-GLU ENDOPEPTIDASE"/>
    <property type="match status" value="1"/>
</dbReference>
<gene>
    <name evidence="4" type="ORF">ACFSAH_17615</name>
</gene>
<reference evidence="5" key="1">
    <citation type="journal article" date="2019" name="Int. J. Syst. Evol. Microbiol.">
        <title>The Global Catalogue of Microorganisms (GCM) 10K type strain sequencing project: providing services to taxonomists for standard genome sequencing and annotation.</title>
        <authorList>
            <consortium name="The Broad Institute Genomics Platform"/>
            <consortium name="The Broad Institute Genome Sequencing Center for Infectious Disease"/>
            <person name="Wu L."/>
            <person name="Ma J."/>
        </authorList>
    </citation>
    <scope>NUCLEOTIDE SEQUENCE [LARGE SCALE GENOMIC DNA]</scope>
    <source>
        <strain evidence="5">CCUG 53762</strain>
    </source>
</reference>
<feature type="domain" description="M23ase beta-sheet core" evidence="3">
    <location>
        <begin position="185"/>
        <end position="279"/>
    </location>
</feature>
<dbReference type="InterPro" id="IPR011055">
    <property type="entry name" value="Dup_hybrid_motif"/>
</dbReference>
<keyword evidence="4" id="KW-0378">Hydrolase</keyword>
<dbReference type="EC" id="3.4.24.-" evidence="4"/>
<evidence type="ECO:0000256" key="2">
    <source>
        <dbReference type="SAM" id="Phobius"/>
    </source>
</evidence>